<gene>
    <name evidence="4" type="ORF">ECPE_LOCUS107</name>
</gene>
<dbReference type="Proteomes" id="UP000272942">
    <property type="component" value="Unassembled WGS sequence"/>
</dbReference>
<dbReference type="EMBL" id="UZAN01000282">
    <property type="protein sequence ID" value="VDP18814.1"/>
    <property type="molecule type" value="Genomic_DNA"/>
</dbReference>
<evidence type="ECO:0000313" key="4">
    <source>
        <dbReference type="EMBL" id="VDP18814.1"/>
    </source>
</evidence>
<keyword evidence="1" id="KW-0813">Transport</keyword>
<dbReference type="OrthoDB" id="5987010at2759"/>
<dbReference type="InterPro" id="IPR006020">
    <property type="entry name" value="PTB/PI_dom"/>
</dbReference>
<dbReference type="PROSITE" id="PS01179">
    <property type="entry name" value="PID"/>
    <property type="match status" value="1"/>
</dbReference>
<accession>A0A182ZZH2</accession>
<dbReference type="Pfam" id="PF00640">
    <property type="entry name" value="PID"/>
    <property type="match status" value="1"/>
</dbReference>
<dbReference type="GO" id="GO:0007268">
    <property type="term" value="P:chemical synaptic transmission"/>
    <property type="evidence" value="ECO:0007669"/>
    <property type="project" value="TreeGrafter"/>
</dbReference>
<evidence type="ECO:0000313" key="5">
    <source>
        <dbReference type="Proteomes" id="UP000272942"/>
    </source>
</evidence>
<evidence type="ECO:0000313" key="6">
    <source>
        <dbReference type="WBParaSite" id="ECPE_0000010601-mRNA-1"/>
    </source>
</evidence>
<proteinExistence type="predicted"/>
<dbReference type="SUPFAM" id="SSF50729">
    <property type="entry name" value="PH domain-like"/>
    <property type="match status" value="1"/>
</dbReference>
<reference evidence="6" key="1">
    <citation type="submission" date="2016-06" db="UniProtKB">
        <authorList>
            <consortium name="WormBaseParasite"/>
        </authorList>
    </citation>
    <scope>IDENTIFICATION</scope>
</reference>
<protein>
    <submittedName>
        <fullName evidence="6">PID domain-containing protein</fullName>
    </submittedName>
</protein>
<dbReference type="GO" id="GO:0005737">
    <property type="term" value="C:cytoplasm"/>
    <property type="evidence" value="ECO:0007669"/>
    <property type="project" value="TreeGrafter"/>
</dbReference>
<name>A0A182ZZH2_9TREM</name>
<dbReference type="AlphaFoldDB" id="A0A182ZZH2"/>
<dbReference type="InterPro" id="IPR051230">
    <property type="entry name" value="APP-Binding"/>
</dbReference>
<sequence length="175" mass="20054">MVIQKASLNHGHRRIREHKAPPNGMGLVQLHRKNARMHVRILRVNPGLTRKVVHLVQHHKTIRFEPVYLHPTPHPILGQKAERQNRVREVSVRHPDFPETLIHGVLFRASYLGSTQLLSQKQPTRNSRMYQAQEAVNRVKAPDGENQPSVAVALFVSTERIMLLNSNLQVRGVLK</sequence>
<dbReference type="Gene3D" id="2.30.29.30">
    <property type="entry name" value="Pleckstrin-homology domain (PH domain)/Phosphotyrosine-binding domain (PTB)"/>
    <property type="match status" value="1"/>
</dbReference>
<reference evidence="4 5" key="2">
    <citation type="submission" date="2018-11" db="EMBL/GenBank/DDBJ databases">
        <authorList>
            <consortium name="Pathogen Informatics"/>
        </authorList>
    </citation>
    <scope>NUCLEOTIDE SEQUENCE [LARGE SCALE GENOMIC DNA]</scope>
    <source>
        <strain evidence="4 5">Egypt</strain>
    </source>
</reference>
<evidence type="ECO:0000256" key="1">
    <source>
        <dbReference type="ARBA" id="ARBA00022448"/>
    </source>
</evidence>
<evidence type="ECO:0000256" key="2">
    <source>
        <dbReference type="ARBA" id="ARBA00022737"/>
    </source>
</evidence>
<keyword evidence="5" id="KW-1185">Reference proteome</keyword>
<dbReference type="GO" id="GO:0043197">
    <property type="term" value="C:dendritic spine"/>
    <property type="evidence" value="ECO:0007669"/>
    <property type="project" value="TreeGrafter"/>
</dbReference>
<feature type="domain" description="PID" evidence="3">
    <location>
        <begin position="104"/>
        <end position="169"/>
    </location>
</feature>
<dbReference type="WBParaSite" id="ECPE_0000010601-mRNA-1">
    <property type="protein sequence ID" value="ECPE_0000010601-mRNA-1"/>
    <property type="gene ID" value="ECPE_0000010601"/>
</dbReference>
<dbReference type="InterPro" id="IPR011993">
    <property type="entry name" value="PH-like_dom_sf"/>
</dbReference>
<organism evidence="6">
    <name type="scientific">Echinostoma caproni</name>
    <dbReference type="NCBI Taxonomy" id="27848"/>
    <lineage>
        <taxon>Eukaryota</taxon>
        <taxon>Metazoa</taxon>
        <taxon>Spiralia</taxon>
        <taxon>Lophotrochozoa</taxon>
        <taxon>Platyhelminthes</taxon>
        <taxon>Trematoda</taxon>
        <taxon>Digenea</taxon>
        <taxon>Plagiorchiida</taxon>
        <taxon>Echinostomata</taxon>
        <taxon>Echinostomatoidea</taxon>
        <taxon>Echinostomatidae</taxon>
        <taxon>Echinostoma</taxon>
    </lineage>
</organism>
<dbReference type="GO" id="GO:0005886">
    <property type="term" value="C:plasma membrane"/>
    <property type="evidence" value="ECO:0007669"/>
    <property type="project" value="TreeGrafter"/>
</dbReference>
<dbReference type="PANTHER" id="PTHR12345">
    <property type="entry name" value="SYNTENIN RELATED"/>
    <property type="match status" value="1"/>
</dbReference>
<keyword evidence="2" id="KW-0677">Repeat</keyword>
<dbReference type="PANTHER" id="PTHR12345:SF16">
    <property type="entry name" value="X11L, ISOFORM F-RELATED"/>
    <property type="match status" value="1"/>
</dbReference>
<evidence type="ECO:0000259" key="3">
    <source>
        <dbReference type="PROSITE" id="PS01179"/>
    </source>
</evidence>